<dbReference type="Pfam" id="PF00009">
    <property type="entry name" value="GTP_EFTU"/>
    <property type="match status" value="1"/>
</dbReference>
<evidence type="ECO:0000313" key="10">
    <source>
        <dbReference type="EMBL" id="CAA9403254.1"/>
    </source>
</evidence>
<keyword evidence="4" id="KW-0547">Nucleotide-binding</keyword>
<dbReference type="EMBL" id="CADCUV010000056">
    <property type="protein sequence ID" value="CAA9403254.1"/>
    <property type="molecule type" value="Genomic_DNA"/>
</dbReference>
<evidence type="ECO:0000256" key="7">
    <source>
        <dbReference type="ARBA" id="ARBA00025526"/>
    </source>
</evidence>
<feature type="domain" description="Tr-type G" evidence="9">
    <location>
        <begin position="10"/>
        <end position="180"/>
    </location>
</feature>
<dbReference type="InterPro" id="IPR036388">
    <property type="entry name" value="WH-like_DNA-bd_sf"/>
</dbReference>
<dbReference type="SUPFAM" id="SSF50447">
    <property type="entry name" value="Translation proteins"/>
    <property type="match status" value="1"/>
</dbReference>
<dbReference type="InterPro" id="IPR027417">
    <property type="entry name" value="P-loop_NTPase"/>
</dbReference>
<dbReference type="InterPro" id="IPR000795">
    <property type="entry name" value="T_Tr_GTP-bd_dom"/>
</dbReference>
<keyword evidence="10" id="KW-0251">Elongation factor</keyword>
<protein>
    <recommendedName>
        <fullName evidence="2">Selenocysteine-specific elongation factor</fullName>
    </recommendedName>
    <alternativeName>
        <fullName evidence="8">SelB translation factor</fullName>
    </alternativeName>
</protein>
<evidence type="ECO:0000256" key="6">
    <source>
        <dbReference type="ARBA" id="ARBA00023134"/>
    </source>
</evidence>
<dbReference type="PANTHER" id="PTHR43721">
    <property type="entry name" value="ELONGATION FACTOR TU-RELATED"/>
    <property type="match status" value="1"/>
</dbReference>
<dbReference type="InterPro" id="IPR057335">
    <property type="entry name" value="Beta-barrel_SelB"/>
</dbReference>
<dbReference type="NCBIfam" id="TIGR00475">
    <property type="entry name" value="selB"/>
    <property type="match status" value="1"/>
</dbReference>
<evidence type="ECO:0000256" key="5">
    <source>
        <dbReference type="ARBA" id="ARBA00022917"/>
    </source>
</evidence>
<dbReference type="SUPFAM" id="SSF52540">
    <property type="entry name" value="P-loop containing nucleoside triphosphate hydrolases"/>
    <property type="match status" value="1"/>
</dbReference>
<comment type="function">
    <text evidence="7">Translation factor necessary for the incorporation of selenocysteine into proteins. It probably replaces EF-Tu for the insertion of selenocysteine directed by the UGA codon. SelB binds GTP and GDP.</text>
</comment>
<dbReference type="InterPro" id="IPR004161">
    <property type="entry name" value="EFTu-like_2"/>
</dbReference>
<dbReference type="Pfam" id="PF09107">
    <property type="entry name" value="WHD_3rd_SelB"/>
    <property type="match status" value="1"/>
</dbReference>
<dbReference type="InterPro" id="IPR005225">
    <property type="entry name" value="Small_GTP-bd"/>
</dbReference>
<dbReference type="GO" id="GO:0003746">
    <property type="term" value="F:translation elongation factor activity"/>
    <property type="evidence" value="ECO:0007669"/>
    <property type="project" value="UniProtKB-KW"/>
</dbReference>
<evidence type="ECO:0000256" key="8">
    <source>
        <dbReference type="ARBA" id="ARBA00031615"/>
    </source>
</evidence>
<dbReference type="GO" id="GO:0005829">
    <property type="term" value="C:cytosol"/>
    <property type="evidence" value="ECO:0007669"/>
    <property type="project" value="TreeGrafter"/>
</dbReference>
<name>A0A6J4P128_9ACTN</name>
<dbReference type="Pfam" id="PF03144">
    <property type="entry name" value="GTP_EFTU_D2"/>
    <property type="match status" value="1"/>
</dbReference>
<dbReference type="InterPro" id="IPR009001">
    <property type="entry name" value="Transl_elong_EF1A/Init_IF2_C"/>
</dbReference>
<dbReference type="PROSITE" id="PS51722">
    <property type="entry name" value="G_TR_2"/>
    <property type="match status" value="1"/>
</dbReference>
<dbReference type="InterPro" id="IPR036390">
    <property type="entry name" value="WH_DNA-bd_sf"/>
</dbReference>
<evidence type="ECO:0000256" key="3">
    <source>
        <dbReference type="ARBA" id="ARBA00022490"/>
    </source>
</evidence>
<evidence type="ECO:0000256" key="1">
    <source>
        <dbReference type="ARBA" id="ARBA00004496"/>
    </source>
</evidence>
<reference evidence="10" key="1">
    <citation type="submission" date="2020-02" db="EMBL/GenBank/DDBJ databases">
        <authorList>
            <person name="Meier V. D."/>
        </authorList>
    </citation>
    <scope>NUCLEOTIDE SEQUENCE</scope>
    <source>
        <strain evidence="10">AVDCRST_MAG22</strain>
    </source>
</reference>
<dbReference type="InterPro" id="IPR009000">
    <property type="entry name" value="Transl_B-barrel_sf"/>
</dbReference>
<dbReference type="CDD" id="cd04171">
    <property type="entry name" value="SelB"/>
    <property type="match status" value="1"/>
</dbReference>
<dbReference type="SUPFAM" id="SSF50465">
    <property type="entry name" value="EF-Tu/eEF-1alpha/eIF2-gamma C-terminal domain"/>
    <property type="match status" value="1"/>
</dbReference>
<keyword evidence="5" id="KW-0648">Protein biosynthesis</keyword>
<dbReference type="InterPro" id="IPR015191">
    <property type="entry name" value="SelB_WHD4"/>
</dbReference>
<keyword evidence="6" id="KW-0342">GTP-binding</keyword>
<evidence type="ECO:0000259" key="9">
    <source>
        <dbReference type="PROSITE" id="PS51722"/>
    </source>
</evidence>
<dbReference type="CDD" id="cd15491">
    <property type="entry name" value="selB_III"/>
    <property type="match status" value="1"/>
</dbReference>
<dbReference type="Pfam" id="PF25461">
    <property type="entry name" value="Beta-barrel_SelB"/>
    <property type="match status" value="1"/>
</dbReference>
<dbReference type="PANTHER" id="PTHR43721:SF22">
    <property type="entry name" value="ELONGATION FACTOR TU, MITOCHONDRIAL"/>
    <property type="match status" value="1"/>
</dbReference>
<comment type="subcellular location">
    <subcellularLocation>
        <location evidence="1">Cytoplasm</location>
    </subcellularLocation>
</comment>
<dbReference type="Gene3D" id="3.40.50.300">
    <property type="entry name" value="P-loop containing nucleotide triphosphate hydrolases"/>
    <property type="match status" value="1"/>
</dbReference>
<dbReference type="GO" id="GO:0003924">
    <property type="term" value="F:GTPase activity"/>
    <property type="evidence" value="ECO:0007669"/>
    <property type="project" value="InterPro"/>
</dbReference>
<evidence type="ECO:0000256" key="2">
    <source>
        <dbReference type="ARBA" id="ARBA00015953"/>
    </source>
</evidence>
<dbReference type="AlphaFoldDB" id="A0A6J4P128"/>
<dbReference type="Gene3D" id="1.10.10.10">
    <property type="entry name" value="Winged helix-like DNA-binding domain superfamily/Winged helix DNA-binding domain"/>
    <property type="match status" value="1"/>
</dbReference>
<proteinExistence type="predicted"/>
<dbReference type="GO" id="GO:0005525">
    <property type="term" value="F:GTP binding"/>
    <property type="evidence" value="ECO:0007669"/>
    <property type="project" value="UniProtKB-KW"/>
</dbReference>
<dbReference type="GO" id="GO:0001514">
    <property type="term" value="P:selenocysteine incorporation"/>
    <property type="evidence" value="ECO:0007669"/>
    <property type="project" value="InterPro"/>
</dbReference>
<dbReference type="GO" id="GO:0003723">
    <property type="term" value="F:RNA binding"/>
    <property type="evidence" value="ECO:0007669"/>
    <property type="project" value="InterPro"/>
</dbReference>
<keyword evidence="3" id="KW-0963">Cytoplasm</keyword>
<organism evidence="10">
    <name type="scientific">uncultured Rubrobacteraceae bacterium</name>
    <dbReference type="NCBI Taxonomy" id="349277"/>
    <lineage>
        <taxon>Bacteria</taxon>
        <taxon>Bacillati</taxon>
        <taxon>Actinomycetota</taxon>
        <taxon>Rubrobacteria</taxon>
        <taxon>Rubrobacterales</taxon>
        <taxon>Rubrobacteraceae</taxon>
        <taxon>environmental samples</taxon>
    </lineage>
</organism>
<dbReference type="PRINTS" id="PR00315">
    <property type="entry name" value="ELONGATNFCT"/>
</dbReference>
<dbReference type="InterPro" id="IPR050055">
    <property type="entry name" value="EF-Tu_GTPase"/>
</dbReference>
<dbReference type="Gene3D" id="2.40.30.10">
    <property type="entry name" value="Translation factors"/>
    <property type="match status" value="1"/>
</dbReference>
<sequence>MPLGEISETRIALTIGTAGHVDHGKTTLVRRMTGTDTDRLEEEHRRGISIVAGYAELVLPGGRRASLVDVPGHERFVKNMVSGASGVDAFLLVVAADDGVMPQTREHLDVLRVLGVERGVVALTKIDAADEETVEFAALDVEELLEDVGISAPVVPVSGRTGDGVGELLEALDGLAAGGVGEGGGPDLARLPVDRAFVLKGIGVVATGTLWSGEIRPGDTLHTSSGHRPRVRSIQNHGHPAEVAHPGARTALDLVGVEISQVEAGDVLTSRPVPKSLAFDARLRLLEGARPLVHGVRVRLHHGTRAINARVRLSGAEELQPGESDFARLRPEEPLLVLPGDRFVVRSLAPQVTIGGGTVLDPAPAERRPDPDWLEALEGGDLSKTIPLVLARRPDEGLGAEEISLVVSASVPEVQRAAEGMPEVAKMGGLYASAGAIQKARDRLLAALRSRADERPEAPEVSVAEARSATGLRTPLADALLDEMTGSEVRVTETGVVLPDAGEVPAELEGEAGILLERLEKSGVEPPATETSPALRLLLKRGEAVDLGGGLFASGKTAEQVLESIKTVCREEGEISLSGLRDRLGTSRRFAQAWLEFSDASGVTSRTGDVRVLTRRHRRAM</sequence>
<gene>
    <name evidence="10" type="ORF">AVDCRST_MAG22-1377</name>
</gene>
<dbReference type="SUPFAM" id="SSF46785">
    <property type="entry name" value="Winged helix' DNA-binding domain"/>
    <property type="match status" value="1"/>
</dbReference>
<evidence type="ECO:0000256" key="4">
    <source>
        <dbReference type="ARBA" id="ARBA00022741"/>
    </source>
</evidence>
<dbReference type="InterPro" id="IPR004535">
    <property type="entry name" value="Transl_elong_SelB"/>
</dbReference>
<dbReference type="NCBIfam" id="TIGR00231">
    <property type="entry name" value="small_GTP"/>
    <property type="match status" value="1"/>
</dbReference>
<accession>A0A6J4P128</accession>